<evidence type="ECO:0000313" key="3">
    <source>
        <dbReference type="Proteomes" id="UP000054564"/>
    </source>
</evidence>
<evidence type="ECO:0008006" key="4">
    <source>
        <dbReference type="Google" id="ProtNLM"/>
    </source>
</evidence>
<feature type="compositionally biased region" description="Low complexity" evidence="1">
    <location>
        <begin position="13"/>
        <end position="25"/>
    </location>
</feature>
<reference evidence="3" key="1">
    <citation type="submission" date="2014-03" db="EMBL/GenBank/DDBJ databases">
        <title>The Genome Sequence of Puccinia striiformis f. sp. tritici PST-78.</title>
        <authorList>
            <consortium name="The Broad Institute Genome Sequencing Platform"/>
            <person name="Cuomo C."/>
            <person name="Hulbert S."/>
            <person name="Chen X."/>
            <person name="Walker B."/>
            <person name="Young S.K."/>
            <person name="Zeng Q."/>
            <person name="Gargeya S."/>
            <person name="Fitzgerald M."/>
            <person name="Haas B."/>
            <person name="Abouelleil A."/>
            <person name="Alvarado L."/>
            <person name="Arachchi H.M."/>
            <person name="Berlin A.M."/>
            <person name="Chapman S.B."/>
            <person name="Goldberg J."/>
            <person name="Griggs A."/>
            <person name="Gujja S."/>
            <person name="Hansen M."/>
            <person name="Howarth C."/>
            <person name="Imamovic A."/>
            <person name="Larimer J."/>
            <person name="McCowan C."/>
            <person name="Montmayeur A."/>
            <person name="Murphy C."/>
            <person name="Neiman D."/>
            <person name="Pearson M."/>
            <person name="Priest M."/>
            <person name="Roberts A."/>
            <person name="Saif S."/>
            <person name="Shea T."/>
            <person name="Sisk P."/>
            <person name="Sykes S."/>
            <person name="Wortman J."/>
            <person name="Nusbaum C."/>
            <person name="Birren B."/>
        </authorList>
    </citation>
    <scope>NUCLEOTIDE SEQUENCE [LARGE SCALE GENOMIC DNA]</scope>
    <source>
        <strain evidence="3">race PST-78</strain>
    </source>
</reference>
<gene>
    <name evidence="2" type="ORF">PSTG_16614</name>
</gene>
<evidence type="ECO:0000256" key="1">
    <source>
        <dbReference type="SAM" id="MobiDB-lite"/>
    </source>
</evidence>
<protein>
    <recommendedName>
        <fullName evidence="4">BED-type domain-containing protein</fullName>
    </recommendedName>
</protein>
<evidence type="ECO:0000313" key="2">
    <source>
        <dbReference type="EMBL" id="KNE89936.1"/>
    </source>
</evidence>
<comment type="caution">
    <text evidence="2">The sequence shown here is derived from an EMBL/GenBank/DDBJ whole genome shotgun (WGS) entry which is preliminary data.</text>
</comment>
<name>A0A0L0USN0_9BASI</name>
<proteinExistence type="predicted"/>
<dbReference type="EMBL" id="AJIL01000288">
    <property type="protein sequence ID" value="KNE89936.1"/>
    <property type="molecule type" value="Genomic_DNA"/>
</dbReference>
<dbReference type="AlphaFoldDB" id="A0A0L0USN0"/>
<keyword evidence="3" id="KW-1185">Reference proteome</keyword>
<feature type="region of interest" description="Disordered" evidence="1">
    <location>
        <begin position="1"/>
        <end position="66"/>
    </location>
</feature>
<organism evidence="2 3">
    <name type="scientific">Puccinia striiformis f. sp. tritici PST-78</name>
    <dbReference type="NCBI Taxonomy" id="1165861"/>
    <lineage>
        <taxon>Eukaryota</taxon>
        <taxon>Fungi</taxon>
        <taxon>Dikarya</taxon>
        <taxon>Basidiomycota</taxon>
        <taxon>Pucciniomycotina</taxon>
        <taxon>Pucciniomycetes</taxon>
        <taxon>Pucciniales</taxon>
        <taxon>Pucciniaceae</taxon>
        <taxon>Puccinia</taxon>
    </lineage>
</organism>
<accession>A0A0L0USN0</accession>
<dbReference type="Proteomes" id="UP000054564">
    <property type="component" value="Unassembled WGS sequence"/>
</dbReference>
<sequence length="306" mass="33858">MGNQKKRRKETESPPSSGSISLSQSNEPTRKEETPGPVIVDDDSDVEPVTPSLNTTTHRSLSKSSKVVLTAGQEPITEEAQRVHANRQSVCYAYFDPPILSNAKDKNSRRMLAYPCKACGGHTNRPIYGSSPTNLSKHVASCTKKQREMNANQKLAEMGVSGTGDIDPQEVRIYLLLLELDLARPFASLGETSHLGIIHQTVIKNLPKRRTISNDIAKLYTAVQESLIGSFKCYAVLGTVIYRLVEEDKGGFHLEVMLLDVVRLQQSHTGVYLAKTIQLIIKKFGLKDKVAQSQWLICSPTSVRLK</sequence>
<feature type="compositionally biased region" description="Polar residues" evidence="1">
    <location>
        <begin position="51"/>
        <end position="66"/>
    </location>
</feature>